<dbReference type="SMART" id="SM00248">
    <property type="entry name" value="ANK"/>
    <property type="match status" value="4"/>
</dbReference>
<dbReference type="AlphaFoldDB" id="A0A370TQA8"/>
<dbReference type="PROSITE" id="PS50297">
    <property type="entry name" value="ANK_REP_REGION"/>
    <property type="match status" value="4"/>
</dbReference>
<feature type="compositionally biased region" description="Basic residues" evidence="4">
    <location>
        <begin position="49"/>
        <end position="64"/>
    </location>
</feature>
<accession>A0A370TQA8</accession>
<protein>
    <submittedName>
        <fullName evidence="5">Uncharacterized protein</fullName>
    </submittedName>
</protein>
<feature type="region of interest" description="Disordered" evidence="4">
    <location>
        <begin position="166"/>
        <end position="196"/>
    </location>
</feature>
<feature type="repeat" description="ANK" evidence="3">
    <location>
        <begin position="341"/>
        <end position="373"/>
    </location>
</feature>
<dbReference type="PROSITE" id="PS50088">
    <property type="entry name" value="ANK_REPEAT"/>
    <property type="match status" value="4"/>
</dbReference>
<dbReference type="PANTHER" id="PTHR24198">
    <property type="entry name" value="ANKYRIN REPEAT AND PROTEIN KINASE DOMAIN-CONTAINING PROTEIN"/>
    <property type="match status" value="1"/>
</dbReference>
<dbReference type="RefSeq" id="XP_031870371.1">
    <property type="nucleotide sequence ID" value="XM_032013771.1"/>
</dbReference>
<dbReference type="Pfam" id="PF12796">
    <property type="entry name" value="Ank_2"/>
    <property type="match status" value="1"/>
</dbReference>
<proteinExistence type="predicted"/>
<feature type="repeat" description="ANK" evidence="3">
    <location>
        <begin position="407"/>
        <end position="439"/>
    </location>
</feature>
<dbReference type="PRINTS" id="PR01415">
    <property type="entry name" value="ANKYRIN"/>
</dbReference>
<dbReference type="SUPFAM" id="SSF48403">
    <property type="entry name" value="Ankyrin repeat"/>
    <property type="match status" value="1"/>
</dbReference>
<feature type="repeat" description="ANK" evidence="3">
    <location>
        <begin position="374"/>
        <end position="406"/>
    </location>
</feature>
<dbReference type="Pfam" id="PF00023">
    <property type="entry name" value="Ank"/>
    <property type="match status" value="1"/>
</dbReference>
<comment type="caution">
    <text evidence="5">The sequence shown here is derived from an EMBL/GenBank/DDBJ whole genome shotgun (WGS) entry which is preliminary data.</text>
</comment>
<gene>
    <name evidence="5" type="ORF">BP5553_05148</name>
</gene>
<dbReference type="GeneID" id="43597997"/>
<evidence type="ECO:0000256" key="3">
    <source>
        <dbReference type="PROSITE-ProRule" id="PRU00023"/>
    </source>
</evidence>
<evidence type="ECO:0000256" key="1">
    <source>
        <dbReference type="ARBA" id="ARBA00022737"/>
    </source>
</evidence>
<feature type="region of interest" description="Disordered" evidence="4">
    <location>
        <begin position="49"/>
        <end position="104"/>
    </location>
</feature>
<dbReference type="PANTHER" id="PTHR24198:SF165">
    <property type="entry name" value="ANKYRIN REPEAT-CONTAINING PROTEIN-RELATED"/>
    <property type="match status" value="1"/>
</dbReference>
<dbReference type="Proteomes" id="UP000254866">
    <property type="component" value="Unassembled WGS sequence"/>
</dbReference>
<name>A0A370TQA8_9HELO</name>
<dbReference type="EMBL" id="NPIC01000003">
    <property type="protein sequence ID" value="RDL37715.1"/>
    <property type="molecule type" value="Genomic_DNA"/>
</dbReference>
<organism evidence="5 6">
    <name type="scientific">Venustampulla echinocandica</name>
    <dbReference type="NCBI Taxonomy" id="2656787"/>
    <lineage>
        <taxon>Eukaryota</taxon>
        <taxon>Fungi</taxon>
        <taxon>Dikarya</taxon>
        <taxon>Ascomycota</taxon>
        <taxon>Pezizomycotina</taxon>
        <taxon>Leotiomycetes</taxon>
        <taxon>Helotiales</taxon>
        <taxon>Pleuroascaceae</taxon>
        <taxon>Venustampulla</taxon>
    </lineage>
</organism>
<feature type="compositionally biased region" description="Polar residues" evidence="4">
    <location>
        <begin position="74"/>
        <end position="104"/>
    </location>
</feature>
<dbReference type="CDD" id="cd14688">
    <property type="entry name" value="bZIP_YAP"/>
    <property type="match status" value="1"/>
</dbReference>
<evidence type="ECO:0000313" key="6">
    <source>
        <dbReference type="Proteomes" id="UP000254866"/>
    </source>
</evidence>
<keyword evidence="1" id="KW-0677">Repeat</keyword>
<dbReference type="Gene3D" id="1.25.40.20">
    <property type="entry name" value="Ankyrin repeat-containing domain"/>
    <property type="match status" value="2"/>
</dbReference>
<feature type="repeat" description="ANK" evidence="3">
    <location>
        <begin position="307"/>
        <end position="332"/>
    </location>
</feature>
<reference evidence="5 6" key="1">
    <citation type="journal article" date="2018" name="IMA Fungus">
        <title>IMA Genome-F 9: Draft genome sequence of Annulohypoxylon stygium, Aspergillus mulundensis, Berkeleyomyces basicola (syn. Thielaviopsis basicola), Ceratocystis smalleyi, two Cercospora beticola strains, Coleophoma cylindrospora, Fusarium fracticaudum, Phialophora cf. hyalina, and Morchella septimelata.</title>
        <authorList>
            <person name="Wingfield B.D."/>
            <person name="Bills G.F."/>
            <person name="Dong Y."/>
            <person name="Huang W."/>
            <person name="Nel W.J."/>
            <person name="Swalarsk-Parry B.S."/>
            <person name="Vaghefi N."/>
            <person name="Wilken P.M."/>
            <person name="An Z."/>
            <person name="de Beer Z.W."/>
            <person name="De Vos L."/>
            <person name="Chen L."/>
            <person name="Duong T.A."/>
            <person name="Gao Y."/>
            <person name="Hammerbacher A."/>
            <person name="Kikkert J.R."/>
            <person name="Li Y."/>
            <person name="Li H."/>
            <person name="Li K."/>
            <person name="Li Q."/>
            <person name="Liu X."/>
            <person name="Ma X."/>
            <person name="Naidoo K."/>
            <person name="Pethybridge S.J."/>
            <person name="Sun J."/>
            <person name="Steenkamp E.T."/>
            <person name="van der Nest M.A."/>
            <person name="van Wyk S."/>
            <person name="Wingfield M.J."/>
            <person name="Xiong C."/>
            <person name="Yue Q."/>
            <person name="Zhang X."/>
        </authorList>
    </citation>
    <scope>NUCLEOTIDE SEQUENCE [LARGE SCALE GENOMIC DNA]</scope>
    <source>
        <strain evidence="5 6">BP 5553</strain>
    </source>
</reference>
<evidence type="ECO:0000313" key="5">
    <source>
        <dbReference type="EMBL" id="RDL37715.1"/>
    </source>
</evidence>
<sequence length="440" mass="48343">MAVFLAPRHADTHLHSNDNGQYDGAIEITNDISNETDWTKVKDITSRRRIQNRISQRNRRRKLKERQGRAGGSLSPQPGSRQSTPPTARTPPRQNSPYDEGSSNLMFEKTPYLRYLMANNGSVSSNSTSATPSQASQEYSLANPRSRAWTLPSGDTNSVVSQILHAQRQGSLSSEKSDHYVQRQGSMSSEKSDHYALQTPPTQNDFDDCRQPFWDPSIQAPAIEDSGLNLFFTDCDLFTPSTSESDYRPNKNAPVDQKFIDDYMNIYGHGSGSFSSPIPISITPPNSSKSSPEVFQPSVDSAHTDIAGYTPLHLAVQKGHHSIVQLLLEAGSMDLNAVAKDGMSPLHLALYSGNHAMATMLLEKGANCDTHNAIGQNVLHLAVERGDLALVQLVLKYIRDPNTRDCLGQTAFHCAVAQGHEEIVKFMLVKGINSQAKIGP</sequence>
<keyword evidence="2 3" id="KW-0040">ANK repeat</keyword>
<evidence type="ECO:0000256" key="2">
    <source>
        <dbReference type="ARBA" id="ARBA00023043"/>
    </source>
</evidence>
<dbReference type="InterPro" id="IPR036770">
    <property type="entry name" value="Ankyrin_rpt-contain_sf"/>
</dbReference>
<dbReference type="STRING" id="2656787.A0A370TQA8"/>
<dbReference type="OrthoDB" id="341259at2759"/>
<keyword evidence="6" id="KW-1185">Reference proteome</keyword>
<evidence type="ECO:0000256" key="4">
    <source>
        <dbReference type="SAM" id="MobiDB-lite"/>
    </source>
</evidence>
<dbReference type="InterPro" id="IPR002110">
    <property type="entry name" value="Ankyrin_rpt"/>
</dbReference>